<dbReference type="GO" id="GO:0016301">
    <property type="term" value="F:kinase activity"/>
    <property type="evidence" value="ECO:0007669"/>
    <property type="project" value="UniProtKB-KW"/>
</dbReference>
<proteinExistence type="predicted"/>
<gene>
    <name evidence="3" type="ORF">E4K67_29050</name>
</gene>
<dbReference type="EMBL" id="SPQQ01000031">
    <property type="protein sequence ID" value="TGE34759.1"/>
    <property type="molecule type" value="Genomic_DNA"/>
</dbReference>
<feature type="transmembrane region" description="Helical" evidence="1">
    <location>
        <begin position="40"/>
        <end position="60"/>
    </location>
</feature>
<feature type="domain" description="DUF6199" evidence="2">
    <location>
        <begin position="7"/>
        <end position="60"/>
    </location>
</feature>
<organism evidence="3 4">
    <name type="scientific">Desulfosporosinus fructosivorans</name>
    <dbReference type="NCBI Taxonomy" id="2018669"/>
    <lineage>
        <taxon>Bacteria</taxon>
        <taxon>Bacillati</taxon>
        <taxon>Bacillota</taxon>
        <taxon>Clostridia</taxon>
        <taxon>Eubacteriales</taxon>
        <taxon>Desulfitobacteriaceae</taxon>
        <taxon>Desulfosporosinus</taxon>
    </lineage>
</organism>
<dbReference type="Proteomes" id="UP000298460">
    <property type="component" value="Unassembled WGS sequence"/>
</dbReference>
<dbReference type="InterPro" id="IPR045679">
    <property type="entry name" value="DUF6199"/>
</dbReference>
<name>A0A4Z0QWS4_9FIRM</name>
<keyword evidence="3" id="KW-0808">Transferase</keyword>
<keyword evidence="1" id="KW-1133">Transmembrane helix</keyword>
<feature type="transmembrane region" description="Helical" evidence="1">
    <location>
        <begin position="7"/>
        <end position="24"/>
    </location>
</feature>
<reference evidence="3 4" key="1">
    <citation type="submission" date="2019-03" db="EMBL/GenBank/DDBJ databases">
        <title>Draft Genome Sequence of Desulfosporosinus fructosivorans Strain 63.6F, Isolated from Marine Sediment in the Baltic Sea.</title>
        <authorList>
            <person name="Hausmann B."/>
            <person name="Vandieken V."/>
            <person name="Pjevac P."/>
            <person name="Schreck K."/>
            <person name="Herbold C.W."/>
            <person name="Loy A."/>
        </authorList>
    </citation>
    <scope>NUCLEOTIDE SEQUENCE [LARGE SCALE GENOMIC DNA]</scope>
    <source>
        <strain evidence="3 4">63.6F</strain>
    </source>
</reference>
<keyword evidence="4" id="KW-1185">Reference proteome</keyword>
<evidence type="ECO:0000256" key="1">
    <source>
        <dbReference type="SAM" id="Phobius"/>
    </source>
</evidence>
<evidence type="ECO:0000313" key="3">
    <source>
        <dbReference type="EMBL" id="TGE34759.1"/>
    </source>
</evidence>
<dbReference type="AlphaFoldDB" id="A0A4Z0QWS4"/>
<keyword evidence="3" id="KW-0418">Kinase</keyword>
<accession>A0A4Z0QWS4</accession>
<keyword evidence="1" id="KW-0472">Membrane</keyword>
<evidence type="ECO:0000259" key="2">
    <source>
        <dbReference type="Pfam" id="PF19701"/>
    </source>
</evidence>
<keyword evidence="1" id="KW-0812">Transmembrane</keyword>
<dbReference type="Pfam" id="PF19701">
    <property type="entry name" value="DUF6199"/>
    <property type="match status" value="1"/>
</dbReference>
<sequence>MPLFLKIIASIFLLIYIINPKIGWKISEGWKYKNAEPSEVYLIINRILAIAVLIVIWLIVR</sequence>
<comment type="caution">
    <text evidence="3">The sequence shown here is derived from an EMBL/GenBank/DDBJ whole genome shotgun (WGS) entry which is preliminary data.</text>
</comment>
<evidence type="ECO:0000313" key="4">
    <source>
        <dbReference type="Proteomes" id="UP000298460"/>
    </source>
</evidence>
<protein>
    <submittedName>
        <fullName evidence="3">Histidine kinase</fullName>
    </submittedName>
</protein>